<name>A0ACC8XCT5_9FIRM</name>
<proteinExistence type="predicted"/>
<gene>
    <name evidence="1" type="ORF">AN396_05440</name>
</gene>
<evidence type="ECO:0000313" key="1">
    <source>
        <dbReference type="EMBL" id="ONI40624.1"/>
    </source>
</evidence>
<organism evidence="1 2">
    <name type="scientific">Candidatus Epulonipiscium fishelsonii</name>
    <dbReference type="NCBI Taxonomy" id="77094"/>
    <lineage>
        <taxon>Bacteria</taxon>
        <taxon>Bacillati</taxon>
        <taxon>Bacillota</taxon>
        <taxon>Clostridia</taxon>
        <taxon>Lachnospirales</taxon>
        <taxon>Lachnospiraceae</taxon>
        <taxon>Candidatus Epulonipiscium</taxon>
    </lineage>
</organism>
<sequence length="335" mass="38382">MKQIIKTGIDFTEDIRFKLLCLHTVQNIDGISYNPIPVVKDVINVFGSILPRKIKIAPSDEVKPVLLPYSTIKKIRSIQTDKNNTIAQIINKTQEILSDCRVYTYKKVSLEKKWVNSTTLEMQNKADKYLIFRVGKGLIAGANELAYDSSNHKETGMAAAMWLLPIKQVPQFKDDVLVEVVTTAFGVQSRASLKMHELGHSYLINISHPKLRESTKYKTNNRLQIWLDFLLKGELDLSDDVFKEVYKLCEYLKINKEIKEMVTSNLDYASFLTRSDREEGREEGLLEGIEKGMEKGMEKGRVEGQIIAYLEMNVPIDEIAEKFKLSVEEIKKFSH</sequence>
<comment type="caution">
    <text evidence="1">The sequence shown here is derived from an EMBL/GenBank/DDBJ whole genome shotgun (WGS) entry which is preliminary data.</text>
</comment>
<reference evidence="1" key="1">
    <citation type="submission" date="2016-08" db="EMBL/GenBank/DDBJ databases">
        <authorList>
            <person name="Ngugi D.K."/>
            <person name="Miyake S."/>
            <person name="Stingl U."/>
        </authorList>
    </citation>
    <scope>NUCLEOTIDE SEQUENCE</scope>
    <source>
        <strain evidence="1">SCG-B11WGA-EpuloA1</strain>
    </source>
</reference>
<dbReference type="Proteomes" id="UP000188605">
    <property type="component" value="Unassembled WGS sequence"/>
</dbReference>
<dbReference type="EMBL" id="LJDB01000047">
    <property type="protein sequence ID" value="ONI40624.1"/>
    <property type="molecule type" value="Genomic_DNA"/>
</dbReference>
<protein>
    <submittedName>
        <fullName evidence="1">Uncharacterized protein</fullName>
    </submittedName>
</protein>
<evidence type="ECO:0000313" key="2">
    <source>
        <dbReference type="Proteomes" id="UP000188605"/>
    </source>
</evidence>
<accession>A0ACC8XCT5</accession>
<keyword evidence="2" id="KW-1185">Reference proteome</keyword>